<dbReference type="KEGG" id="uru:DSM104443_02481"/>
<comment type="similarity">
    <text evidence="1">Belongs to the short-chain dehydrogenases/reductases (SDR) family.</text>
</comment>
<keyword evidence="3" id="KW-0560">Oxidoreductase</keyword>
<dbReference type="GO" id="GO:0016616">
    <property type="term" value="F:oxidoreductase activity, acting on the CH-OH group of donors, NAD or NADP as acceptor"/>
    <property type="evidence" value="ECO:0007669"/>
    <property type="project" value="UniProtKB-ARBA"/>
</dbReference>
<evidence type="ECO:0000256" key="1">
    <source>
        <dbReference type="ARBA" id="ARBA00006484"/>
    </source>
</evidence>
<dbReference type="EC" id="1.1.1.-" evidence="3"/>
<dbReference type="SMART" id="SM00822">
    <property type="entry name" value="PKS_KR"/>
    <property type="match status" value="1"/>
</dbReference>
<evidence type="ECO:0000259" key="2">
    <source>
        <dbReference type="SMART" id="SM00822"/>
    </source>
</evidence>
<gene>
    <name evidence="3" type="primary">gno_2</name>
    <name evidence="3" type="ORF">DSM104443_02481</name>
</gene>
<keyword evidence="4" id="KW-1185">Reference proteome</keyword>
<dbReference type="InterPro" id="IPR036291">
    <property type="entry name" value="NAD(P)-bd_dom_sf"/>
</dbReference>
<name>A0A6M4GW27_9PROT</name>
<dbReference type="AlphaFoldDB" id="A0A6M4GW27"/>
<dbReference type="PRINTS" id="PR00080">
    <property type="entry name" value="SDRFAMILY"/>
</dbReference>
<evidence type="ECO:0000313" key="4">
    <source>
        <dbReference type="Proteomes" id="UP000501534"/>
    </source>
</evidence>
<dbReference type="Gene3D" id="3.40.50.720">
    <property type="entry name" value="NAD(P)-binding Rossmann-like Domain"/>
    <property type="match status" value="1"/>
</dbReference>
<dbReference type="RefSeq" id="WP_171092728.1">
    <property type="nucleotide sequence ID" value="NZ_CP053069.1"/>
</dbReference>
<dbReference type="EMBL" id="CP053069">
    <property type="protein sequence ID" value="QJR11406.1"/>
    <property type="molecule type" value="Genomic_DNA"/>
</dbReference>
<dbReference type="InterPro" id="IPR057326">
    <property type="entry name" value="KR_dom"/>
</dbReference>
<dbReference type="PROSITE" id="PS00061">
    <property type="entry name" value="ADH_SHORT"/>
    <property type="match status" value="1"/>
</dbReference>
<dbReference type="PANTHER" id="PTHR42760">
    <property type="entry name" value="SHORT-CHAIN DEHYDROGENASES/REDUCTASES FAMILY MEMBER"/>
    <property type="match status" value="1"/>
</dbReference>
<feature type="domain" description="Ketoreductase" evidence="2">
    <location>
        <begin position="9"/>
        <end position="189"/>
    </location>
</feature>
<dbReference type="InterPro" id="IPR002347">
    <property type="entry name" value="SDR_fam"/>
</dbReference>
<accession>A0A6M4GW27</accession>
<dbReference type="SUPFAM" id="SSF51735">
    <property type="entry name" value="NAD(P)-binding Rossmann-fold domains"/>
    <property type="match status" value="1"/>
</dbReference>
<dbReference type="PRINTS" id="PR00081">
    <property type="entry name" value="GDHRDH"/>
</dbReference>
<protein>
    <submittedName>
        <fullName evidence="3">Gluconate 5-dehydrogenase</fullName>
        <ecNumber evidence="3">1.1.1.-</ecNumber>
    </submittedName>
</protein>
<dbReference type="Proteomes" id="UP000501534">
    <property type="component" value="Chromosome"/>
</dbReference>
<dbReference type="PANTHER" id="PTHR42760:SF135">
    <property type="entry name" value="BLL7886 PROTEIN"/>
    <property type="match status" value="1"/>
</dbReference>
<dbReference type="NCBIfam" id="NF005559">
    <property type="entry name" value="PRK07231.1"/>
    <property type="match status" value="1"/>
</dbReference>
<proteinExistence type="inferred from homology"/>
<dbReference type="InterPro" id="IPR020904">
    <property type="entry name" value="Sc_DH/Rdtase_CS"/>
</dbReference>
<dbReference type="FunFam" id="3.40.50.720:FF:000084">
    <property type="entry name" value="Short-chain dehydrogenase reductase"/>
    <property type="match status" value="1"/>
</dbReference>
<dbReference type="Pfam" id="PF13561">
    <property type="entry name" value="adh_short_C2"/>
    <property type="match status" value="1"/>
</dbReference>
<evidence type="ECO:0000313" key="3">
    <source>
        <dbReference type="EMBL" id="QJR11406.1"/>
    </source>
</evidence>
<dbReference type="GO" id="GO:0030497">
    <property type="term" value="P:fatty acid elongation"/>
    <property type="evidence" value="ECO:0007669"/>
    <property type="project" value="TreeGrafter"/>
</dbReference>
<sequence length="254" mass="26042">MKTFDIAGRVALVTGASSGLGESFARALAKAGAVVVVAARREDRLAKLVADIAAAGGTAHAVALDVSDAKSVEAAFAKIVATIGVPQIVVNNAGIGSAKPAIDLTEEDWRSMMATNLDGAWRVAQAAAKALVAAKKPGSIVNIASILGLRVANNLASYATAKAGLVQLTKALALEWARYGIRVNAIAPGYVETEMNQGMFDTEAGQALVKRVPMRRIGTAEELHGALFLLASDAGSYMTGSVITVDGGHSTNSL</sequence>
<organism evidence="3 4">
    <name type="scientific">Usitatibacter rugosus</name>
    <dbReference type="NCBI Taxonomy" id="2732067"/>
    <lineage>
        <taxon>Bacteria</taxon>
        <taxon>Pseudomonadati</taxon>
        <taxon>Pseudomonadota</taxon>
        <taxon>Betaproteobacteria</taxon>
        <taxon>Nitrosomonadales</taxon>
        <taxon>Usitatibacteraceae</taxon>
        <taxon>Usitatibacter</taxon>
    </lineage>
</organism>
<reference evidence="3 4" key="1">
    <citation type="submission" date="2020-04" db="EMBL/GenBank/DDBJ databases">
        <title>Usitatibacter rugosus gen. nov., sp. nov. and Usitatibacter palustris sp. nov., novel members of Usitatibacteraceae fam. nov. within the order Nitrosomonadales isolated from soil.</title>
        <authorList>
            <person name="Huber K.J."/>
            <person name="Neumann-Schaal M."/>
            <person name="Geppert A."/>
            <person name="Luckner M."/>
            <person name="Wanner G."/>
            <person name="Overmann J."/>
        </authorList>
    </citation>
    <scope>NUCLEOTIDE SEQUENCE [LARGE SCALE GENOMIC DNA]</scope>
    <source>
        <strain evidence="3 4">0125_3</strain>
    </source>
</reference>